<organism evidence="2 3">
    <name type="scientific">Streptomyces violaceusniger</name>
    <dbReference type="NCBI Taxonomy" id="68280"/>
    <lineage>
        <taxon>Bacteria</taxon>
        <taxon>Bacillati</taxon>
        <taxon>Actinomycetota</taxon>
        <taxon>Actinomycetes</taxon>
        <taxon>Kitasatosporales</taxon>
        <taxon>Streptomycetaceae</taxon>
        <taxon>Streptomyces</taxon>
        <taxon>Streptomyces violaceusniger group</taxon>
    </lineage>
</organism>
<sequence>MELRGGPVPDDADERERPHARRGDAPLDRGVSAPGGHASVQPATYGRAPRAKRAQWQRLRGADGDGPLGPGVGGSGVQGEGKGEGGGARDADRGCQVCTHDWNRPHKGTNLSIRKSGHVADGPVTRTPPTPSAPQFRRVVLRA</sequence>
<gene>
    <name evidence="2" type="ORF">SVIO_048240</name>
</gene>
<feature type="compositionally biased region" description="Basic and acidic residues" evidence="1">
    <location>
        <begin position="14"/>
        <end position="27"/>
    </location>
</feature>
<feature type="compositionally biased region" description="Basic and acidic residues" evidence="1">
    <location>
        <begin position="81"/>
        <end position="93"/>
    </location>
</feature>
<dbReference type="Proteomes" id="UP000301309">
    <property type="component" value="Unassembled WGS sequence"/>
</dbReference>
<reference evidence="2 3" key="1">
    <citation type="journal article" date="2020" name="Int. J. Syst. Evol. Microbiol.">
        <title>Reclassification of Streptomyces castelarensis and Streptomyces sporoclivatus as later heterotypic synonyms of Streptomyces antimycoticus.</title>
        <authorList>
            <person name="Komaki H."/>
            <person name="Tamura T."/>
        </authorList>
    </citation>
    <scope>NUCLEOTIDE SEQUENCE [LARGE SCALE GENOMIC DNA]</scope>
    <source>
        <strain evidence="2 3">NBRC 13459</strain>
    </source>
</reference>
<protein>
    <submittedName>
        <fullName evidence="2">Uncharacterized protein</fullName>
    </submittedName>
</protein>
<name>A0A4D4KXY9_STRVO</name>
<proteinExistence type="predicted"/>
<evidence type="ECO:0000313" key="3">
    <source>
        <dbReference type="Proteomes" id="UP000301309"/>
    </source>
</evidence>
<evidence type="ECO:0000256" key="1">
    <source>
        <dbReference type="SAM" id="MobiDB-lite"/>
    </source>
</evidence>
<dbReference type="EMBL" id="BJHW01000001">
    <property type="protein sequence ID" value="GDY54201.1"/>
    <property type="molecule type" value="Genomic_DNA"/>
</dbReference>
<accession>A0A4D4KXY9</accession>
<dbReference type="AlphaFoldDB" id="A0A4D4KXY9"/>
<keyword evidence="3" id="KW-1185">Reference proteome</keyword>
<evidence type="ECO:0000313" key="2">
    <source>
        <dbReference type="EMBL" id="GDY54201.1"/>
    </source>
</evidence>
<feature type="compositionally biased region" description="Gly residues" evidence="1">
    <location>
        <begin position="64"/>
        <end position="80"/>
    </location>
</feature>
<feature type="region of interest" description="Disordered" evidence="1">
    <location>
        <begin position="1"/>
        <end position="133"/>
    </location>
</feature>
<comment type="caution">
    <text evidence="2">The sequence shown here is derived from an EMBL/GenBank/DDBJ whole genome shotgun (WGS) entry which is preliminary data.</text>
</comment>